<feature type="compositionally biased region" description="Basic and acidic residues" evidence="4">
    <location>
        <begin position="1035"/>
        <end position="1051"/>
    </location>
</feature>
<feature type="compositionally biased region" description="Acidic residues" evidence="4">
    <location>
        <begin position="279"/>
        <end position="297"/>
    </location>
</feature>
<feature type="compositionally biased region" description="Pro residues" evidence="4">
    <location>
        <begin position="454"/>
        <end position="478"/>
    </location>
</feature>
<dbReference type="OMA" id="IEREFQC"/>
<evidence type="ECO:0000259" key="5">
    <source>
        <dbReference type="PROSITE" id="PS50600"/>
    </source>
</evidence>
<dbReference type="Gene3D" id="3.40.395.10">
    <property type="entry name" value="Adenoviral Proteinase, Chain A"/>
    <property type="match status" value="1"/>
</dbReference>
<feature type="compositionally biased region" description="Pro residues" evidence="4">
    <location>
        <begin position="1114"/>
        <end position="1134"/>
    </location>
</feature>
<dbReference type="PROSITE" id="PS50600">
    <property type="entry name" value="ULP_PROTEASE"/>
    <property type="match status" value="1"/>
</dbReference>
<sequence length="1418" mass="154460">MSRRGRHVGGESALKEEVINLADESDEDKDEIEEEPAAAAAAAAPSRAPQGRGGSLLGRAGQLFCGAARAAGLMAPGRPRPEGVAGRTRSAARLEHHTFSPQIGPFEDIGKDELELQRGLWGSLEKTANVEGWGIDGIQLTKQDYYRLADEEYLNDSLIDFFLRFLSKHLLDESQKKRWHIFSSFFWKKYVSSKEKDPYKLVERWTDKLRPTLLKRDFIILPINANNLHWWLAILYKPHRAIHDRHTHEGYSDVHPEEFDFSQSPGGPPAGEGRAAGDDGGEEADFDDDLDNLDIDVNEPPPGDDKEAEDLERAKQESIQEQELRMLQDRFATGGGDHIDLDDYDYDSPLKRGPLPPPPLPPQEPIVVEDSTHRKKAPEKESQLQVQDQDTGPAPAAAAGAAAAAGGGSSGDADAPAHPMTPPPAYTADDAAEPQDPSFDELLHPQWLQASHPPAAPVLGAPPAPPVTDQPSPQPPVPAESFDEDLVMRGREADGGDGGNGGDGDEKMDNDEAEATDTQGDAVMAPGEGEGESGAEGGQPQQGEAEGDDVTMAAAEKHDEMEEGEVRDGSGQVAPEAAAAAANGEGDGVGRGVGKGNGRRSKRRKLLHPTAGAAEGGQQGVEPPPAAAAAAAAACASSDEPDNQTHHGAKSSLVVDGKPSEPPAPLPVSKRALLLQLDSMDAYWGGSKHDFKQKMPLYIEREFQCKFQQQLAPEERERWEFELPQPTNRRGVYNKDSPKRWVMTSLTVPQQENSFDCGVFVVEWVTNLVADDFEQKGMRRLLSRLPRRGKGGGGKSGKAAAEEDSDMIDQNHISTRRRQWRRMLSFMFKNQQWEKNEEQLGQLKELFISGHQGSTLPERPPSPPPVFDPAEPIASPAGPSMPTPFSRDHVTQKHVMVPKKKPFDNPLIPLGRPKAKGKEPKPAPPWAKQGGKKDKRRRDIPSIREALDDAIHGVVHGRRPSPAPIPSQMDDAGWEGFMRQQMEQSNQEEDEYEMKQKEKQANRWGNNGKGKRDRLDERRDERDDEAEVDPLKGMTQREKEEQQRLLRQYERKKSRAKKLSSSPAAAAAAAAASSGGAAHGEVEEVEEVEAPLPSQNRHGLNDWKEKTKEGSNPFGPPQPELQPYGPPPPPLPPPPRRRNRIGLEQNDLLQPSGNHKDPIDLDNDDNEANSRSNDQPGQPNQQQPGAAKAKAGIRGRSIFHQFKGFQLADRPKRQARPDMDKAPPHMRQGARGNPPASLMDSISEGLDGGNAAKKPRKSPKDEQAERNAKMHGVGDEAPPLPAAHNGRKGAAAASSAAAVGGGGGGPQHAEMVDSGSDEEQPLDKPRKDKQGDKKAQPAASERTQRQLRRQRDKDIQQPQPDGKKVVIDLENADANANDDKAKAKDDDDVVMVGESMGAGGQQGQGDGEGGSARRRRRK</sequence>
<feature type="domain" description="Ubiquitin-like protease family profile" evidence="5">
    <location>
        <begin position="138"/>
        <end position="768"/>
    </location>
</feature>
<keyword evidence="2" id="KW-0645">Protease</keyword>
<evidence type="ECO:0000313" key="6">
    <source>
        <dbReference type="EMBL" id="CEM13021.1"/>
    </source>
</evidence>
<dbReference type="InParanoid" id="A0A0G4FHM5"/>
<feature type="compositionally biased region" description="Low complexity" evidence="4">
    <location>
        <begin position="1060"/>
        <end position="1076"/>
    </location>
</feature>
<dbReference type="SUPFAM" id="SSF54001">
    <property type="entry name" value="Cysteine proteinases"/>
    <property type="match status" value="1"/>
</dbReference>
<feature type="region of interest" description="Disordered" evidence="4">
    <location>
        <begin position="851"/>
        <end position="870"/>
    </location>
</feature>
<dbReference type="InterPro" id="IPR003653">
    <property type="entry name" value="Peptidase_C48_C"/>
</dbReference>
<dbReference type="PANTHER" id="PTHR48125">
    <property type="entry name" value="LP07818P1"/>
    <property type="match status" value="1"/>
</dbReference>
<dbReference type="PANTHER" id="PTHR48125:SF10">
    <property type="entry name" value="OS12G0136300 PROTEIN"/>
    <property type="match status" value="1"/>
</dbReference>
<feature type="region of interest" description="Disordered" evidence="4">
    <location>
        <begin position="896"/>
        <end position="1418"/>
    </location>
</feature>
<feature type="compositionally biased region" description="Basic and acidic residues" evidence="4">
    <location>
        <begin position="1099"/>
        <end position="1109"/>
    </location>
</feature>
<gene>
    <name evidence="6" type="ORF">Vbra_21303</name>
</gene>
<feature type="compositionally biased region" description="Low complexity" evidence="4">
    <location>
        <begin position="1175"/>
        <end position="1192"/>
    </location>
</feature>
<feature type="compositionally biased region" description="Gly residues" evidence="4">
    <location>
        <begin position="1396"/>
        <end position="1410"/>
    </location>
</feature>
<evidence type="ECO:0000256" key="4">
    <source>
        <dbReference type="SAM" id="MobiDB-lite"/>
    </source>
</evidence>
<dbReference type="EMBL" id="CDMY01000441">
    <property type="protein sequence ID" value="CEM13021.1"/>
    <property type="molecule type" value="Genomic_DNA"/>
</dbReference>
<feature type="compositionally biased region" description="Basic and acidic residues" evidence="4">
    <location>
        <begin position="1258"/>
        <end position="1274"/>
    </location>
</feature>
<dbReference type="InterPro" id="IPR038765">
    <property type="entry name" value="Papain-like_cys_pep_sf"/>
</dbReference>
<feature type="compositionally biased region" description="Basic and acidic residues" evidence="4">
    <location>
        <begin position="937"/>
        <end position="951"/>
    </location>
</feature>
<feature type="compositionally biased region" description="Pro residues" evidence="4">
    <location>
        <begin position="858"/>
        <end position="867"/>
    </location>
</feature>
<feature type="region of interest" description="Disordered" evidence="4">
    <location>
        <begin position="333"/>
        <end position="666"/>
    </location>
</feature>
<feature type="compositionally biased region" description="Basic and acidic residues" evidence="4">
    <location>
        <begin position="1209"/>
        <end position="1223"/>
    </location>
</feature>
<dbReference type="Pfam" id="PF02902">
    <property type="entry name" value="Peptidase_C48"/>
    <property type="match status" value="1"/>
</dbReference>
<dbReference type="OrthoDB" id="442460at2759"/>
<keyword evidence="7" id="KW-1185">Reference proteome</keyword>
<evidence type="ECO:0000256" key="1">
    <source>
        <dbReference type="ARBA" id="ARBA00005234"/>
    </source>
</evidence>
<evidence type="ECO:0000256" key="3">
    <source>
        <dbReference type="ARBA" id="ARBA00022801"/>
    </source>
</evidence>
<feature type="region of interest" description="Disordered" evidence="4">
    <location>
        <begin position="253"/>
        <end position="317"/>
    </location>
</feature>
<comment type="similarity">
    <text evidence="1">Belongs to the peptidase C48 family.</text>
</comment>
<feature type="compositionally biased region" description="Basic and acidic residues" evidence="4">
    <location>
        <begin position="1321"/>
        <end position="1335"/>
    </location>
</feature>
<feature type="compositionally biased region" description="Low complexity" evidence="4">
    <location>
        <begin position="1282"/>
        <end position="1298"/>
    </location>
</feature>
<feature type="compositionally biased region" description="Basic residues" evidence="4">
    <location>
        <begin position="597"/>
        <end position="607"/>
    </location>
</feature>
<feature type="compositionally biased region" description="Low complexity" evidence="4">
    <location>
        <begin position="392"/>
        <end position="404"/>
    </location>
</feature>
<dbReference type="GO" id="GO:0006508">
    <property type="term" value="P:proteolysis"/>
    <property type="evidence" value="ECO:0007669"/>
    <property type="project" value="UniProtKB-KW"/>
</dbReference>
<dbReference type="Proteomes" id="UP000041254">
    <property type="component" value="Unassembled WGS sequence"/>
</dbReference>
<name>A0A0G4FHM5_VITBC</name>
<dbReference type="GO" id="GO:0008234">
    <property type="term" value="F:cysteine-type peptidase activity"/>
    <property type="evidence" value="ECO:0007669"/>
    <property type="project" value="InterPro"/>
</dbReference>
<accession>A0A0G4FHM5</accession>
<dbReference type="STRING" id="1169540.A0A0G4FHM5"/>
<feature type="compositionally biased region" description="Basic and acidic residues" evidence="4">
    <location>
        <begin position="555"/>
        <end position="568"/>
    </location>
</feature>
<evidence type="ECO:0000313" key="7">
    <source>
        <dbReference type="Proteomes" id="UP000041254"/>
    </source>
</evidence>
<protein>
    <recommendedName>
        <fullName evidence="5">Ubiquitin-like protease family profile domain-containing protein</fullName>
    </recommendedName>
</protein>
<feature type="compositionally biased region" description="Basic and acidic residues" evidence="4">
    <location>
        <begin position="1349"/>
        <end position="1367"/>
    </location>
</feature>
<feature type="compositionally biased region" description="Pro residues" evidence="4">
    <location>
        <begin position="354"/>
        <end position="364"/>
    </location>
</feature>
<proteinExistence type="inferred from homology"/>
<feature type="region of interest" description="Disordered" evidence="4">
    <location>
        <begin position="784"/>
        <end position="810"/>
    </location>
</feature>
<keyword evidence="3" id="KW-0378">Hydrolase</keyword>
<evidence type="ECO:0000256" key="2">
    <source>
        <dbReference type="ARBA" id="ARBA00022670"/>
    </source>
</evidence>
<dbReference type="Gene3D" id="1.10.418.20">
    <property type="match status" value="1"/>
</dbReference>
<reference evidence="6 7" key="1">
    <citation type="submission" date="2014-11" db="EMBL/GenBank/DDBJ databases">
        <authorList>
            <person name="Zhu J."/>
            <person name="Qi W."/>
            <person name="Song R."/>
        </authorList>
    </citation>
    <scope>NUCLEOTIDE SEQUENCE [LARGE SCALE GENOMIC DNA]</scope>
</reference>
<feature type="compositionally biased region" description="Low complexity" evidence="4">
    <location>
        <begin position="627"/>
        <end position="636"/>
    </location>
</feature>
<dbReference type="VEuPathDB" id="CryptoDB:Vbra_21303"/>
<organism evidence="6 7">
    <name type="scientific">Vitrella brassicaformis (strain CCMP3155)</name>
    <dbReference type="NCBI Taxonomy" id="1169540"/>
    <lineage>
        <taxon>Eukaryota</taxon>
        <taxon>Sar</taxon>
        <taxon>Alveolata</taxon>
        <taxon>Colpodellida</taxon>
        <taxon>Vitrellaceae</taxon>
        <taxon>Vitrella</taxon>
    </lineage>
</organism>
<feature type="compositionally biased region" description="Acidic residues" evidence="4">
    <location>
        <begin position="23"/>
        <end position="36"/>
    </location>
</feature>
<feature type="region of interest" description="Disordered" evidence="4">
    <location>
        <begin position="1"/>
        <end position="55"/>
    </location>
</feature>
<feature type="compositionally biased region" description="Acidic residues" evidence="4">
    <location>
        <begin position="506"/>
        <end position="515"/>
    </location>
</feature>
<feature type="compositionally biased region" description="Gly residues" evidence="4">
    <location>
        <begin position="585"/>
        <end position="596"/>
    </location>
</feature>